<dbReference type="EMBL" id="UGGP01000001">
    <property type="protein sequence ID" value="STO08802.1"/>
    <property type="molecule type" value="Genomic_DNA"/>
</dbReference>
<dbReference type="Proteomes" id="UP000254060">
    <property type="component" value="Unassembled WGS sequence"/>
</dbReference>
<sequence>MRTSLFLKGGNGLAIDLNFLMTTEGYVLDVESFQMKGEMYYPLEWTCFGAEDATMLLTWDAERDRILIRFEQYAVFLGTIEDHAMDETGLQNAYPIVKLKASQFTRFAADTMSTERVNTYRGSLSHYVIRTVEQEFHVLAYEDPIVEDLGKVGDTGVVVTEVNEVDEC</sequence>
<evidence type="ECO:0000313" key="2">
    <source>
        <dbReference type="Proteomes" id="UP000254060"/>
    </source>
</evidence>
<protein>
    <submittedName>
        <fullName evidence="1">Uncharacterized protein</fullName>
    </submittedName>
</protein>
<evidence type="ECO:0000313" key="1">
    <source>
        <dbReference type="EMBL" id="STO08802.1"/>
    </source>
</evidence>
<reference evidence="1 2" key="1">
    <citation type="submission" date="2018-06" db="EMBL/GenBank/DDBJ databases">
        <authorList>
            <consortium name="Pathogen Informatics"/>
            <person name="Doyle S."/>
        </authorList>
    </citation>
    <scope>NUCLEOTIDE SEQUENCE [LARGE SCALE GENOMIC DNA]</scope>
    <source>
        <strain evidence="1 2">NCTC13163</strain>
    </source>
</reference>
<name>A0A377FVD6_9BACL</name>
<dbReference type="STRING" id="1397694.GCA_000702585_02668"/>
<dbReference type="AlphaFoldDB" id="A0A377FVD6"/>
<gene>
    <name evidence="1" type="ORF">NCTC13163_02180</name>
</gene>
<proteinExistence type="predicted"/>
<organism evidence="1 2">
    <name type="scientific">Exiguobacterium aurantiacum</name>
    <dbReference type="NCBI Taxonomy" id="33987"/>
    <lineage>
        <taxon>Bacteria</taxon>
        <taxon>Bacillati</taxon>
        <taxon>Bacillota</taxon>
        <taxon>Bacilli</taxon>
        <taxon>Bacillales</taxon>
        <taxon>Bacillales Family XII. Incertae Sedis</taxon>
        <taxon>Exiguobacterium</taxon>
    </lineage>
</organism>
<accession>A0A377FVD6</accession>